<dbReference type="PANTHER" id="PTHR37533">
    <property type="entry name" value="FLAGELLAR HOOK-LENGTH CONTROL PROTEIN"/>
    <property type="match status" value="1"/>
</dbReference>
<dbReference type="PATRIC" id="fig|1549858.7.peg.3181"/>
<dbReference type="PANTHER" id="PTHR37533:SF2">
    <property type="entry name" value="FLAGELLAR HOOK-LENGTH CONTROL PROTEIN"/>
    <property type="match status" value="1"/>
</dbReference>
<dbReference type="Gene3D" id="3.30.750.140">
    <property type="match status" value="1"/>
</dbReference>
<sequence>MPVAGAAVVADPPAEPAPAAQPTPARQTFAREVAGTPRQTVALSAQSLPRLQPVAGTTASAAEVFGAAIHAASAGEERDAQPVAPTPVAAQAVEVRSTAATPTQAPLDMRQNDWPATMIDRIERLRDAANAQDTRIRLVPDALGALDVSVKTIGGALHVRFASDNAETRALIEGASARLSAIAEDRGIRIGQTTVEAATAAASQQQAGTSSQSSSQGQGQNQSQSPSTQSNTGNQQQTAGQAQSGQPQSGQQQPRQQTSTARQPDRAARTTNPEQDAADDGRLA</sequence>
<dbReference type="Proteomes" id="UP000033203">
    <property type="component" value="Unassembled WGS sequence"/>
</dbReference>
<gene>
    <name evidence="3" type="ORF">SR41_13335</name>
</gene>
<comment type="caution">
    <text evidence="3">The sequence shown here is derived from an EMBL/GenBank/DDBJ whole genome shotgun (WGS) entry which is preliminary data.</text>
</comment>
<evidence type="ECO:0000313" key="4">
    <source>
        <dbReference type="Proteomes" id="UP000033203"/>
    </source>
</evidence>
<dbReference type="AlphaFoldDB" id="A0A0D1M7G2"/>
<evidence type="ECO:0000259" key="2">
    <source>
        <dbReference type="Pfam" id="PF02120"/>
    </source>
</evidence>
<name>A0A0D1M7G2_9SPHN</name>
<dbReference type="CDD" id="cd17470">
    <property type="entry name" value="T3SS_Flik_C"/>
    <property type="match status" value="1"/>
</dbReference>
<feature type="domain" description="Flagellar hook-length control protein-like C-terminal" evidence="2">
    <location>
        <begin position="126"/>
        <end position="199"/>
    </location>
</feature>
<reference evidence="3 4" key="1">
    <citation type="submission" date="2015-01" db="EMBL/GenBank/DDBJ databases">
        <title>Genome of Sphingomonas taxi strain 30a.</title>
        <authorList>
            <person name="Eevers N."/>
            <person name="Van Hamme J."/>
            <person name="Bottos E."/>
            <person name="Weyens N."/>
            <person name="Vangronsveld J."/>
        </authorList>
    </citation>
    <scope>NUCLEOTIDE SEQUENCE [LARGE SCALE GENOMIC DNA]</scope>
    <source>
        <strain evidence="3 4">30a</strain>
    </source>
</reference>
<feature type="region of interest" description="Disordered" evidence="1">
    <location>
        <begin position="1"/>
        <end position="25"/>
    </location>
</feature>
<feature type="compositionally biased region" description="Low complexity" evidence="1">
    <location>
        <begin position="199"/>
        <end position="262"/>
    </location>
</feature>
<organism evidence="3 4">
    <name type="scientific">Sphingomonas melonis</name>
    <dbReference type="NCBI Taxonomy" id="152682"/>
    <lineage>
        <taxon>Bacteria</taxon>
        <taxon>Pseudomonadati</taxon>
        <taxon>Pseudomonadota</taxon>
        <taxon>Alphaproteobacteria</taxon>
        <taxon>Sphingomonadales</taxon>
        <taxon>Sphingomonadaceae</taxon>
        <taxon>Sphingomonas</taxon>
    </lineage>
</organism>
<protein>
    <recommendedName>
        <fullName evidence="2">Flagellar hook-length control protein-like C-terminal domain-containing protein</fullName>
    </recommendedName>
</protein>
<feature type="region of interest" description="Disordered" evidence="1">
    <location>
        <begin position="199"/>
        <end position="284"/>
    </location>
</feature>
<dbReference type="InterPro" id="IPR038610">
    <property type="entry name" value="FliK-like_C_sf"/>
</dbReference>
<evidence type="ECO:0000313" key="3">
    <source>
        <dbReference type="EMBL" id="KIU26657.1"/>
    </source>
</evidence>
<dbReference type="InterPro" id="IPR052563">
    <property type="entry name" value="FliK"/>
</dbReference>
<dbReference type="Pfam" id="PF02120">
    <property type="entry name" value="Flg_hook"/>
    <property type="match status" value="1"/>
</dbReference>
<feature type="compositionally biased region" description="Low complexity" evidence="1">
    <location>
        <begin position="1"/>
        <end position="12"/>
    </location>
</feature>
<proteinExistence type="predicted"/>
<accession>A0A0D1M7G2</accession>
<dbReference type="InterPro" id="IPR021136">
    <property type="entry name" value="Flagellar_hook_control-like_C"/>
</dbReference>
<evidence type="ECO:0000256" key="1">
    <source>
        <dbReference type="SAM" id="MobiDB-lite"/>
    </source>
</evidence>
<dbReference type="EMBL" id="JXTP01000067">
    <property type="protein sequence ID" value="KIU26657.1"/>
    <property type="molecule type" value="Genomic_DNA"/>
</dbReference>